<evidence type="ECO:0000259" key="1">
    <source>
        <dbReference type="Pfam" id="PF03551"/>
    </source>
</evidence>
<keyword evidence="3" id="KW-1185">Reference proteome</keyword>
<feature type="domain" description="Transcription regulator PadR N-terminal" evidence="1">
    <location>
        <begin position="48"/>
        <end position="115"/>
    </location>
</feature>
<dbReference type="InterPro" id="IPR036388">
    <property type="entry name" value="WH-like_DNA-bd_sf"/>
</dbReference>
<dbReference type="Gene3D" id="1.10.10.10">
    <property type="entry name" value="Winged helix-like DNA-binding domain superfamily/Winged helix DNA-binding domain"/>
    <property type="match status" value="1"/>
</dbReference>
<dbReference type="RefSeq" id="WP_377936538.1">
    <property type="nucleotide sequence ID" value="NZ_JBHUMF010000031.1"/>
</dbReference>
<dbReference type="Pfam" id="PF03551">
    <property type="entry name" value="PadR"/>
    <property type="match status" value="1"/>
</dbReference>
<dbReference type="EMBL" id="JBHUMF010000031">
    <property type="protein sequence ID" value="MFD2681928.1"/>
    <property type="molecule type" value="Genomic_DNA"/>
</dbReference>
<reference evidence="3" key="1">
    <citation type="journal article" date="2019" name="Int. J. Syst. Evol. Microbiol.">
        <title>The Global Catalogue of Microorganisms (GCM) 10K type strain sequencing project: providing services to taxonomists for standard genome sequencing and annotation.</title>
        <authorList>
            <consortium name="The Broad Institute Genomics Platform"/>
            <consortium name="The Broad Institute Genome Sequencing Center for Infectious Disease"/>
            <person name="Wu L."/>
            <person name="Ma J."/>
        </authorList>
    </citation>
    <scope>NUCLEOTIDE SEQUENCE [LARGE SCALE GENOMIC DNA]</scope>
    <source>
        <strain evidence="3">KCTC 3913</strain>
    </source>
</reference>
<protein>
    <submittedName>
        <fullName evidence="2">PadR family transcriptional regulator</fullName>
    </submittedName>
</protein>
<dbReference type="InterPro" id="IPR005149">
    <property type="entry name" value="Tscrpt_reg_PadR_N"/>
</dbReference>
<comment type="caution">
    <text evidence="2">The sequence shown here is derived from an EMBL/GenBank/DDBJ whole genome shotgun (WGS) entry which is preliminary data.</text>
</comment>
<proteinExistence type="predicted"/>
<gene>
    <name evidence="2" type="ORF">ACFSUL_14395</name>
</gene>
<dbReference type="Proteomes" id="UP001597506">
    <property type="component" value="Unassembled WGS sequence"/>
</dbReference>
<organism evidence="2 3">
    <name type="scientific">Bacillus seohaeanensis</name>
    <dbReference type="NCBI Taxonomy" id="284580"/>
    <lineage>
        <taxon>Bacteria</taxon>
        <taxon>Bacillati</taxon>
        <taxon>Bacillota</taxon>
        <taxon>Bacilli</taxon>
        <taxon>Bacillales</taxon>
        <taxon>Bacillaceae</taxon>
        <taxon>Bacillus</taxon>
    </lineage>
</organism>
<sequence length="135" mass="15949">MEDRLKRLRNVMDEGAFKAMPFTEEKKQMLKRGIESSQEKKEDLLVHILQLLLKEKTGHELLKHLRARGIKKYEERQGFLYSTLHKMEQDRLLESSWINGAKVYKISNQGKKLLQQVEDGKQSRKHYVKALLEGK</sequence>
<dbReference type="SUPFAM" id="SSF46785">
    <property type="entry name" value="Winged helix' DNA-binding domain"/>
    <property type="match status" value="1"/>
</dbReference>
<accession>A0ABW5RT94</accession>
<dbReference type="NCBIfam" id="NF006931">
    <property type="entry name" value="PRK09416.1"/>
    <property type="match status" value="1"/>
</dbReference>
<dbReference type="InterPro" id="IPR036390">
    <property type="entry name" value="WH_DNA-bd_sf"/>
</dbReference>
<evidence type="ECO:0000313" key="3">
    <source>
        <dbReference type="Proteomes" id="UP001597506"/>
    </source>
</evidence>
<name>A0ABW5RT94_9BACI</name>
<evidence type="ECO:0000313" key="2">
    <source>
        <dbReference type="EMBL" id="MFD2681928.1"/>
    </source>
</evidence>